<sequence>MDTTTEGAAAPPTNRRRRRKGVAVRFGLAGLALLGIGAAATSANWTNDAWFNASSSSASVLLDGSAASATGPWSAADTDATGITFAGTTFSLLVPGQTRTATYWVKNSSSTCLNVPAPTITKAEPLAGVGANDASVTLSTSAIGNMAAGAVQAVTVTVTTPTTWSTTHQNQTSATALKIAYTGTTVAASTSTGACA</sequence>
<organism evidence="2 3">
    <name type="scientific">Cellulomonas terrae</name>
    <dbReference type="NCBI Taxonomy" id="311234"/>
    <lineage>
        <taxon>Bacteria</taxon>
        <taxon>Bacillati</taxon>
        <taxon>Actinomycetota</taxon>
        <taxon>Actinomycetes</taxon>
        <taxon>Micrococcales</taxon>
        <taxon>Cellulomonadaceae</taxon>
        <taxon>Cellulomonas</taxon>
    </lineage>
</organism>
<evidence type="ECO:0000256" key="1">
    <source>
        <dbReference type="SAM" id="Phobius"/>
    </source>
</evidence>
<dbReference type="EMBL" id="BJWH01000018">
    <property type="protein sequence ID" value="GEL99527.1"/>
    <property type="molecule type" value="Genomic_DNA"/>
</dbReference>
<accession>A0A511JNB8</accession>
<proteinExistence type="predicted"/>
<keyword evidence="1" id="KW-0812">Transmembrane</keyword>
<comment type="caution">
    <text evidence="2">The sequence shown here is derived from an EMBL/GenBank/DDBJ whole genome shotgun (WGS) entry which is preliminary data.</text>
</comment>
<keyword evidence="3" id="KW-1185">Reference proteome</keyword>
<gene>
    <name evidence="2" type="ORF">CTE05_30740</name>
</gene>
<dbReference type="Proteomes" id="UP000321049">
    <property type="component" value="Unassembled WGS sequence"/>
</dbReference>
<reference evidence="2 3" key="1">
    <citation type="submission" date="2019-07" db="EMBL/GenBank/DDBJ databases">
        <title>Whole genome shotgun sequence of Cellulomonas terrae NBRC 100819.</title>
        <authorList>
            <person name="Hosoyama A."/>
            <person name="Uohara A."/>
            <person name="Ohji S."/>
            <person name="Ichikawa N."/>
        </authorList>
    </citation>
    <scope>NUCLEOTIDE SEQUENCE [LARGE SCALE GENOMIC DNA]</scope>
    <source>
        <strain evidence="2 3">NBRC 100819</strain>
    </source>
</reference>
<name>A0A511JNB8_9CELL</name>
<evidence type="ECO:0008006" key="4">
    <source>
        <dbReference type="Google" id="ProtNLM"/>
    </source>
</evidence>
<dbReference type="AlphaFoldDB" id="A0A511JNB8"/>
<dbReference type="OrthoDB" id="5073838at2"/>
<keyword evidence="1" id="KW-1133">Transmembrane helix</keyword>
<keyword evidence="1" id="KW-0472">Membrane</keyword>
<evidence type="ECO:0000313" key="3">
    <source>
        <dbReference type="Proteomes" id="UP000321049"/>
    </source>
</evidence>
<evidence type="ECO:0000313" key="2">
    <source>
        <dbReference type="EMBL" id="GEL99527.1"/>
    </source>
</evidence>
<dbReference type="RefSeq" id="WP_146847173.1">
    <property type="nucleotide sequence ID" value="NZ_BJWH01000018.1"/>
</dbReference>
<feature type="transmembrane region" description="Helical" evidence="1">
    <location>
        <begin position="22"/>
        <end position="45"/>
    </location>
</feature>
<protein>
    <recommendedName>
        <fullName evidence="4">Alternate-type signal peptide domain-containing protein</fullName>
    </recommendedName>
</protein>